<evidence type="ECO:0000256" key="1">
    <source>
        <dbReference type="SAM" id="MobiDB-lite"/>
    </source>
</evidence>
<dbReference type="AlphaFoldDB" id="A0A212F2W2"/>
<protein>
    <submittedName>
        <fullName evidence="2">Uncharacterized protein</fullName>
    </submittedName>
</protein>
<comment type="caution">
    <text evidence="2">The sequence shown here is derived from an EMBL/GenBank/DDBJ whole genome shotgun (WGS) entry which is preliminary data.</text>
</comment>
<dbReference type="InParanoid" id="A0A212F2W2"/>
<feature type="compositionally biased region" description="Basic and acidic residues" evidence="1">
    <location>
        <begin position="112"/>
        <end position="126"/>
    </location>
</feature>
<proteinExistence type="predicted"/>
<accession>A0A212F2W2</accession>
<gene>
    <name evidence="2" type="ORF">KGM_202344</name>
</gene>
<feature type="region of interest" description="Disordered" evidence="1">
    <location>
        <begin position="102"/>
        <end position="126"/>
    </location>
</feature>
<dbReference type="EMBL" id="AGBW02010665">
    <property type="protein sequence ID" value="OWR48085.1"/>
    <property type="molecule type" value="Genomic_DNA"/>
</dbReference>
<feature type="region of interest" description="Disordered" evidence="1">
    <location>
        <begin position="199"/>
        <end position="221"/>
    </location>
</feature>
<dbReference type="STRING" id="278856.A0A212F2W2"/>
<keyword evidence="3" id="KW-1185">Reference proteome</keyword>
<organism evidence="2 3">
    <name type="scientific">Danaus plexippus plexippus</name>
    <dbReference type="NCBI Taxonomy" id="278856"/>
    <lineage>
        <taxon>Eukaryota</taxon>
        <taxon>Metazoa</taxon>
        <taxon>Ecdysozoa</taxon>
        <taxon>Arthropoda</taxon>
        <taxon>Hexapoda</taxon>
        <taxon>Insecta</taxon>
        <taxon>Pterygota</taxon>
        <taxon>Neoptera</taxon>
        <taxon>Endopterygota</taxon>
        <taxon>Lepidoptera</taxon>
        <taxon>Glossata</taxon>
        <taxon>Ditrysia</taxon>
        <taxon>Papilionoidea</taxon>
        <taxon>Nymphalidae</taxon>
        <taxon>Danainae</taxon>
        <taxon>Danaini</taxon>
        <taxon>Danaina</taxon>
        <taxon>Danaus</taxon>
        <taxon>Danaus</taxon>
    </lineage>
</organism>
<reference evidence="2 3" key="1">
    <citation type="journal article" date="2011" name="Cell">
        <title>The monarch butterfly genome yields insights into long-distance migration.</title>
        <authorList>
            <person name="Zhan S."/>
            <person name="Merlin C."/>
            <person name="Boore J.L."/>
            <person name="Reppert S.M."/>
        </authorList>
    </citation>
    <scope>NUCLEOTIDE SEQUENCE [LARGE SCALE GENOMIC DNA]</scope>
    <source>
        <strain evidence="2">F-2</strain>
    </source>
</reference>
<dbReference type="KEGG" id="dpl:KGM_202344"/>
<evidence type="ECO:0000313" key="2">
    <source>
        <dbReference type="EMBL" id="OWR48085.1"/>
    </source>
</evidence>
<sequence>MAYFFAMFKYGVFKKILVPPNDELAYVDNPVESGLSGHWLPLSILKRIMEMRVESRPEYAPKKLHFIITEKYIKPSAYTTVRNKLSTYKVISSSKTAAITTNNNEAATTSESNKKWSGEELKDTSETKINTTTSETITNAKLTSSVIVETTPSMQEEVEDSTITKTTQKLSSELTDVATTEISTTLDKTVPETTVGLTKETTEGVTNESTTEVSKEPTTESTTLLTTLKMTSHPGTTVDETGNPFY</sequence>
<dbReference type="Proteomes" id="UP000007151">
    <property type="component" value="Unassembled WGS sequence"/>
</dbReference>
<feature type="compositionally biased region" description="Low complexity" evidence="1">
    <location>
        <begin position="102"/>
        <end position="111"/>
    </location>
</feature>
<name>A0A212F2W2_DANPL</name>
<feature type="compositionally biased region" description="Polar residues" evidence="1">
    <location>
        <begin position="203"/>
        <end position="212"/>
    </location>
</feature>
<evidence type="ECO:0000313" key="3">
    <source>
        <dbReference type="Proteomes" id="UP000007151"/>
    </source>
</evidence>